<organism evidence="6 7">
    <name type="scientific">Yinghuangia soli</name>
    <dbReference type="NCBI Taxonomy" id="2908204"/>
    <lineage>
        <taxon>Bacteria</taxon>
        <taxon>Bacillati</taxon>
        <taxon>Actinomycetota</taxon>
        <taxon>Actinomycetes</taxon>
        <taxon>Kitasatosporales</taxon>
        <taxon>Streptomycetaceae</taxon>
        <taxon>Yinghuangia</taxon>
    </lineage>
</organism>
<evidence type="ECO:0000256" key="4">
    <source>
        <dbReference type="SAM" id="MobiDB-lite"/>
    </source>
</evidence>
<dbReference type="GO" id="GO:0004582">
    <property type="term" value="F:dolichyl-phosphate beta-D-mannosyltransferase activity"/>
    <property type="evidence" value="ECO:0007669"/>
    <property type="project" value="InterPro"/>
</dbReference>
<comment type="similarity">
    <text evidence="1">Belongs to the glycosyltransferase 2 family.</text>
</comment>
<sequence>MAGGRPHRGDDVSAPHEQTTFSDLGKVLVIIPTYNESENIEGIVGRVRAATPGVDILVADDNSPDGTGALADKLAAADPHVQVLHRKGKEGLGAAYLAGFHWGIDRGYDILVEMDADGSHQPEQLPRLLEAVRDADLVLGSRWVPGGGIVNWPASRKFLSRGGSTYSRIMLGLDLRDITGGFRAFRKETLLGIDMDSVASQGYCFQVDLAWRAARRGYRIVEVPITFIERERGNSKMSRTIVAEALWRVTAWGAGRQVDRLRRTTPDEPRKGDTPTGTPSTAAAPSTPAAGTASGTGATAAADTPFAAPSGPAKDGGKSTAAGSGNTPDA</sequence>
<dbReference type="Pfam" id="PF00535">
    <property type="entry name" value="Glycos_transf_2"/>
    <property type="match status" value="1"/>
</dbReference>
<name>A0AA41Q6M0_9ACTN</name>
<dbReference type="AlphaFoldDB" id="A0AA41Q6M0"/>
<keyword evidence="7" id="KW-1185">Reference proteome</keyword>
<feature type="compositionally biased region" description="Low complexity" evidence="4">
    <location>
        <begin position="274"/>
        <end position="311"/>
    </location>
</feature>
<dbReference type="Proteomes" id="UP001165378">
    <property type="component" value="Unassembled WGS sequence"/>
</dbReference>
<evidence type="ECO:0000259" key="5">
    <source>
        <dbReference type="Pfam" id="PF00535"/>
    </source>
</evidence>
<dbReference type="InterPro" id="IPR029044">
    <property type="entry name" value="Nucleotide-diphossugar_trans"/>
</dbReference>
<dbReference type="SUPFAM" id="SSF53448">
    <property type="entry name" value="Nucleotide-diphospho-sugar transferases"/>
    <property type="match status" value="1"/>
</dbReference>
<proteinExistence type="inferred from homology"/>
<dbReference type="GO" id="GO:0016020">
    <property type="term" value="C:membrane"/>
    <property type="evidence" value="ECO:0007669"/>
    <property type="project" value="GOC"/>
</dbReference>
<dbReference type="PANTHER" id="PTHR43398">
    <property type="entry name" value="DOLICHOL-PHOSPHATE MANNOSYLTRANSFERASE SUBUNIT 1"/>
    <property type="match status" value="1"/>
</dbReference>
<evidence type="ECO:0000313" key="7">
    <source>
        <dbReference type="Proteomes" id="UP001165378"/>
    </source>
</evidence>
<dbReference type="FunFam" id="3.90.550.10:FF:000122">
    <property type="entry name" value="Dolichol-phosphate mannosyltransferase subunit 1"/>
    <property type="match status" value="1"/>
</dbReference>
<feature type="compositionally biased region" description="Basic and acidic residues" evidence="4">
    <location>
        <begin position="258"/>
        <end position="273"/>
    </location>
</feature>
<comment type="caution">
    <text evidence="6">The sequence shown here is derived from an EMBL/GenBank/DDBJ whole genome shotgun (WGS) entry which is preliminary data.</text>
</comment>
<feature type="compositionally biased region" description="Polar residues" evidence="4">
    <location>
        <begin position="321"/>
        <end position="330"/>
    </location>
</feature>
<dbReference type="CDD" id="cd06442">
    <property type="entry name" value="DPM1_like"/>
    <property type="match status" value="1"/>
</dbReference>
<accession>A0AA41Q6M0</accession>
<evidence type="ECO:0000256" key="3">
    <source>
        <dbReference type="ARBA" id="ARBA00022679"/>
    </source>
</evidence>
<evidence type="ECO:0000256" key="2">
    <source>
        <dbReference type="ARBA" id="ARBA00022676"/>
    </source>
</evidence>
<dbReference type="GO" id="GO:0009247">
    <property type="term" value="P:glycolipid biosynthetic process"/>
    <property type="evidence" value="ECO:0007669"/>
    <property type="project" value="TreeGrafter"/>
</dbReference>
<gene>
    <name evidence="6" type="ORF">LZ495_34110</name>
</gene>
<evidence type="ECO:0000256" key="1">
    <source>
        <dbReference type="ARBA" id="ARBA00006739"/>
    </source>
</evidence>
<keyword evidence="3" id="KW-0808">Transferase</keyword>
<dbReference type="InterPro" id="IPR039528">
    <property type="entry name" value="DPM1-like"/>
</dbReference>
<dbReference type="RefSeq" id="WP_235057002.1">
    <property type="nucleotide sequence ID" value="NZ_JAKFHA010000031.1"/>
</dbReference>
<dbReference type="InterPro" id="IPR001173">
    <property type="entry name" value="Glyco_trans_2-like"/>
</dbReference>
<keyword evidence="2" id="KW-0328">Glycosyltransferase</keyword>
<feature type="region of interest" description="Disordered" evidence="4">
    <location>
        <begin position="258"/>
        <end position="330"/>
    </location>
</feature>
<dbReference type="EMBL" id="JAKFHA010000031">
    <property type="protein sequence ID" value="MCF2532226.1"/>
    <property type="molecule type" value="Genomic_DNA"/>
</dbReference>
<feature type="domain" description="Glycosyltransferase 2-like" evidence="5">
    <location>
        <begin position="29"/>
        <end position="189"/>
    </location>
</feature>
<dbReference type="Gene3D" id="3.90.550.10">
    <property type="entry name" value="Spore Coat Polysaccharide Biosynthesis Protein SpsA, Chain A"/>
    <property type="match status" value="1"/>
</dbReference>
<evidence type="ECO:0000313" key="6">
    <source>
        <dbReference type="EMBL" id="MCF2532226.1"/>
    </source>
</evidence>
<protein>
    <submittedName>
        <fullName evidence="6">Polyprenol monophosphomannose synthase</fullName>
    </submittedName>
</protein>
<dbReference type="PANTHER" id="PTHR43398:SF1">
    <property type="entry name" value="DOLICHOL-PHOSPHATE MANNOSYLTRANSFERASE SUBUNIT 1"/>
    <property type="match status" value="1"/>
</dbReference>
<reference evidence="6" key="1">
    <citation type="submission" date="2022-01" db="EMBL/GenBank/DDBJ databases">
        <title>Genome-Based Taxonomic Classification of the Phylum Actinobacteria.</title>
        <authorList>
            <person name="Gao Y."/>
        </authorList>
    </citation>
    <scope>NUCLEOTIDE SEQUENCE</scope>
    <source>
        <strain evidence="6">KLBMP 8922</strain>
    </source>
</reference>